<protein>
    <submittedName>
        <fullName evidence="2">Uncharacterized protein</fullName>
    </submittedName>
</protein>
<proteinExistence type="predicted"/>
<evidence type="ECO:0000313" key="3">
    <source>
        <dbReference type="Proteomes" id="UP000479710"/>
    </source>
</evidence>
<keyword evidence="3" id="KW-1185">Reference proteome</keyword>
<organism evidence="2 3">
    <name type="scientific">Oryza meyeriana var. granulata</name>
    <dbReference type="NCBI Taxonomy" id="110450"/>
    <lineage>
        <taxon>Eukaryota</taxon>
        <taxon>Viridiplantae</taxon>
        <taxon>Streptophyta</taxon>
        <taxon>Embryophyta</taxon>
        <taxon>Tracheophyta</taxon>
        <taxon>Spermatophyta</taxon>
        <taxon>Magnoliopsida</taxon>
        <taxon>Liliopsida</taxon>
        <taxon>Poales</taxon>
        <taxon>Poaceae</taxon>
        <taxon>BOP clade</taxon>
        <taxon>Oryzoideae</taxon>
        <taxon>Oryzeae</taxon>
        <taxon>Oryzinae</taxon>
        <taxon>Oryza</taxon>
        <taxon>Oryza meyeriana</taxon>
    </lineage>
</organism>
<feature type="transmembrane region" description="Helical" evidence="1">
    <location>
        <begin position="52"/>
        <end position="73"/>
    </location>
</feature>
<comment type="caution">
    <text evidence="2">The sequence shown here is derived from an EMBL/GenBank/DDBJ whole genome shotgun (WGS) entry which is preliminary data.</text>
</comment>
<dbReference type="AlphaFoldDB" id="A0A6G1FDC8"/>
<accession>A0A6G1FDC8</accession>
<evidence type="ECO:0000313" key="2">
    <source>
        <dbReference type="EMBL" id="KAF0934894.1"/>
    </source>
</evidence>
<reference evidence="2 3" key="1">
    <citation type="submission" date="2019-11" db="EMBL/GenBank/DDBJ databases">
        <title>Whole genome sequence of Oryza granulata.</title>
        <authorList>
            <person name="Li W."/>
        </authorList>
    </citation>
    <scope>NUCLEOTIDE SEQUENCE [LARGE SCALE GENOMIC DNA]</scope>
    <source>
        <strain evidence="3">cv. Menghai</strain>
        <tissue evidence="2">Leaf</tissue>
    </source>
</reference>
<keyword evidence="1" id="KW-1133">Transmembrane helix</keyword>
<name>A0A6G1FDC8_9ORYZ</name>
<dbReference type="EMBL" id="SPHZ02000001">
    <property type="protein sequence ID" value="KAF0934894.1"/>
    <property type="molecule type" value="Genomic_DNA"/>
</dbReference>
<dbReference type="Proteomes" id="UP000479710">
    <property type="component" value="Unassembled WGS sequence"/>
</dbReference>
<keyword evidence="1" id="KW-0812">Transmembrane</keyword>
<keyword evidence="1" id="KW-0472">Membrane</keyword>
<sequence>MCISNHFVRSSQAVATVASPLPAMPDLSAVVVMTPLQSLPPNPEEETLLAEYYWLAILYLPLSAGAAGVIVPAPTLELSLIHI</sequence>
<evidence type="ECO:0000256" key="1">
    <source>
        <dbReference type="SAM" id="Phobius"/>
    </source>
</evidence>
<gene>
    <name evidence="2" type="ORF">E2562_028892</name>
</gene>